<protein>
    <submittedName>
        <fullName evidence="1">Uncharacterized protein</fullName>
    </submittedName>
</protein>
<organism evidence="1 2">
    <name type="scientific">Chlamydomonas eustigma</name>
    <dbReference type="NCBI Taxonomy" id="1157962"/>
    <lineage>
        <taxon>Eukaryota</taxon>
        <taxon>Viridiplantae</taxon>
        <taxon>Chlorophyta</taxon>
        <taxon>core chlorophytes</taxon>
        <taxon>Chlorophyceae</taxon>
        <taxon>CS clade</taxon>
        <taxon>Chlamydomonadales</taxon>
        <taxon>Chlamydomonadaceae</taxon>
        <taxon>Chlamydomonas</taxon>
    </lineage>
</organism>
<reference evidence="1 2" key="1">
    <citation type="submission" date="2017-08" db="EMBL/GenBank/DDBJ databases">
        <title>Acidophilic green algal genome provides insights into adaptation to an acidic environment.</title>
        <authorList>
            <person name="Hirooka S."/>
            <person name="Hirose Y."/>
            <person name="Kanesaki Y."/>
            <person name="Higuchi S."/>
            <person name="Fujiwara T."/>
            <person name="Onuma R."/>
            <person name="Era A."/>
            <person name="Ohbayashi R."/>
            <person name="Uzuka A."/>
            <person name="Nozaki H."/>
            <person name="Yoshikawa H."/>
            <person name="Miyagishima S.Y."/>
        </authorList>
    </citation>
    <scope>NUCLEOTIDE SEQUENCE [LARGE SCALE GENOMIC DNA]</scope>
    <source>
        <strain evidence="1 2">NIES-2499</strain>
    </source>
</reference>
<dbReference type="AlphaFoldDB" id="A0A250X1V2"/>
<dbReference type="Proteomes" id="UP000232323">
    <property type="component" value="Unassembled WGS sequence"/>
</dbReference>
<accession>A0A250X1V2</accession>
<name>A0A250X1V2_9CHLO</name>
<dbReference type="EMBL" id="BEGY01000021">
    <property type="protein sequence ID" value="GAX77048.1"/>
    <property type="molecule type" value="Genomic_DNA"/>
</dbReference>
<proteinExistence type="predicted"/>
<gene>
    <name evidence="1" type="ORF">CEUSTIGMA_g4494.t1</name>
</gene>
<keyword evidence="2" id="KW-1185">Reference proteome</keyword>
<comment type="caution">
    <text evidence="1">The sequence shown here is derived from an EMBL/GenBank/DDBJ whole genome shotgun (WGS) entry which is preliminary data.</text>
</comment>
<evidence type="ECO:0000313" key="1">
    <source>
        <dbReference type="EMBL" id="GAX77048.1"/>
    </source>
</evidence>
<sequence>MDKVQLRGSHGKPFIMCTDAWGSHGKPFVMCTDAWGSHVQTQDHELNINTFLCGNTMQPYTLTYMGNSSATDTATVAAGFTTLNFILQSDGQGNEFQLARLVFPVSVAGFHTVRNIRLNGTYVSASYDVLAKGSTFKITGFPVIINPASIAAASIPVTFEVPSALGFNGFFVAPVFATYSGNGQLCPIAFIQMSAPAAGRLLS</sequence>
<evidence type="ECO:0000313" key="2">
    <source>
        <dbReference type="Proteomes" id="UP000232323"/>
    </source>
</evidence>